<reference evidence="2" key="1">
    <citation type="submission" date="2023-01" db="EMBL/GenBank/DDBJ databases">
        <title>The genome sequence of Kordiimonadaceae bacterium 6D33.</title>
        <authorList>
            <person name="Liu Y."/>
        </authorList>
    </citation>
    <scope>NUCLEOTIDE SEQUENCE</scope>
    <source>
        <strain evidence="2">6D33</strain>
    </source>
</reference>
<dbReference type="RefSeq" id="WP_289502125.1">
    <property type="nucleotide sequence ID" value="NZ_CP116805.1"/>
</dbReference>
<sequence length="176" mass="19371">MRTICLAPAIALFALSAPATAQSAYSCADTPGFHDFDFWLGNWSVTDRATGKHAGENRIEAIEAHCALVETWAGNGGSTGMSLNLYNPVTARWRQVWVSAGGYSIDIEGRLKDGAMVLEGSIFYYGQPAAIPFRGTWSAEADGSVRQYFQQYDAKTSTWNDWFDGRYERVKAVPQP</sequence>
<evidence type="ECO:0000256" key="1">
    <source>
        <dbReference type="SAM" id="SignalP"/>
    </source>
</evidence>
<organism evidence="2 3">
    <name type="scientific">Gimibacter soli</name>
    <dbReference type="NCBI Taxonomy" id="3024400"/>
    <lineage>
        <taxon>Bacteria</taxon>
        <taxon>Pseudomonadati</taxon>
        <taxon>Pseudomonadota</taxon>
        <taxon>Alphaproteobacteria</taxon>
        <taxon>Kordiimonadales</taxon>
        <taxon>Temperatibacteraceae</taxon>
        <taxon>Gimibacter</taxon>
    </lineage>
</organism>
<gene>
    <name evidence="2" type="ORF">PH603_09350</name>
</gene>
<keyword evidence="3" id="KW-1185">Reference proteome</keyword>
<keyword evidence="1" id="KW-0732">Signal</keyword>
<evidence type="ECO:0008006" key="4">
    <source>
        <dbReference type="Google" id="ProtNLM"/>
    </source>
</evidence>
<evidence type="ECO:0000313" key="3">
    <source>
        <dbReference type="Proteomes" id="UP001217500"/>
    </source>
</evidence>
<protein>
    <recommendedName>
        <fullName evidence="4">DUF1579 domain-containing protein</fullName>
    </recommendedName>
</protein>
<evidence type="ECO:0000313" key="2">
    <source>
        <dbReference type="EMBL" id="WCL52743.1"/>
    </source>
</evidence>
<proteinExistence type="predicted"/>
<feature type="signal peptide" evidence="1">
    <location>
        <begin position="1"/>
        <end position="21"/>
    </location>
</feature>
<feature type="chain" id="PRO_5042142698" description="DUF1579 domain-containing protein" evidence="1">
    <location>
        <begin position="22"/>
        <end position="176"/>
    </location>
</feature>
<name>A0AAE9XT46_9PROT</name>
<dbReference type="KEGG" id="gso:PH603_09350"/>
<dbReference type="PROSITE" id="PS51257">
    <property type="entry name" value="PROKAR_LIPOPROTEIN"/>
    <property type="match status" value="1"/>
</dbReference>
<dbReference type="EMBL" id="CP116805">
    <property type="protein sequence ID" value="WCL52743.1"/>
    <property type="molecule type" value="Genomic_DNA"/>
</dbReference>
<dbReference type="AlphaFoldDB" id="A0AAE9XT46"/>
<dbReference type="Proteomes" id="UP001217500">
    <property type="component" value="Chromosome"/>
</dbReference>
<accession>A0AAE9XT46</accession>